<organism evidence="1 2">
    <name type="scientific">Centaurea solstitialis</name>
    <name type="common">yellow star-thistle</name>
    <dbReference type="NCBI Taxonomy" id="347529"/>
    <lineage>
        <taxon>Eukaryota</taxon>
        <taxon>Viridiplantae</taxon>
        <taxon>Streptophyta</taxon>
        <taxon>Embryophyta</taxon>
        <taxon>Tracheophyta</taxon>
        <taxon>Spermatophyta</taxon>
        <taxon>Magnoliopsida</taxon>
        <taxon>eudicotyledons</taxon>
        <taxon>Gunneridae</taxon>
        <taxon>Pentapetalae</taxon>
        <taxon>asterids</taxon>
        <taxon>campanulids</taxon>
        <taxon>Asterales</taxon>
        <taxon>Asteraceae</taxon>
        <taxon>Carduoideae</taxon>
        <taxon>Cardueae</taxon>
        <taxon>Centaureinae</taxon>
        <taxon>Centaurea</taxon>
    </lineage>
</organism>
<evidence type="ECO:0000313" key="2">
    <source>
        <dbReference type="Proteomes" id="UP001172457"/>
    </source>
</evidence>
<name>A0AA38TN63_9ASTR</name>
<dbReference type="AlphaFoldDB" id="A0AA38TN63"/>
<gene>
    <name evidence="1" type="ORF">OSB04_005203</name>
</gene>
<keyword evidence="2" id="KW-1185">Reference proteome</keyword>
<proteinExistence type="predicted"/>
<dbReference type="Proteomes" id="UP001172457">
    <property type="component" value="Chromosome 2"/>
</dbReference>
<evidence type="ECO:0000313" key="1">
    <source>
        <dbReference type="EMBL" id="KAJ9560043.1"/>
    </source>
</evidence>
<sequence>MEDHPSLEPGFRSRINSLKFALSTQGNPKSQCFVDNFEWVVLYSFVLWMRFKVMTTTLSNEGMDVANLDCPVFRKYSADSTDEYVKIGESTVLKALKRFCRAIVEVFGERYL</sequence>
<comment type="caution">
    <text evidence="1">The sequence shown here is derived from an EMBL/GenBank/DDBJ whole genome shotgun (WGS) entry which is preliminary data.</text>
</comment>
<reference evidence="1" key="1">
    <citation type="submission" date="2023-03" db="EMBL/GenBank/DDBJ databases">
        <title>Chromosome-scale reference genome and RAD-based genetic map of yellow starthistle (Centaurea solstitialis) reveal putative structural variation and QTLs associated with invader traits.</title>
        <authorList>
            <person name="Reatini B."/>
            <person name="Cang F.A."/>
            <person name="Jiang Q."/>
            <person name="Mckibben M.T.W."/>
            <person name="Barker M.S."/>
            <person name="Rieseberg L.H."/>
            <person name="Dlugosch K.M."/>
        </authorList>
    </citation>
    <scope>NUCLEOTIDE SEQUENCE</scope>
    <source>
        <strain evidence="1">CAN-66</strain>
        <tissue evidence="1">Leaf</tissue>
    </source>
</reference>
<accession>A0AA38TN63</accession>
<protein>
    <submittedName>
        <fullName evidence="1">Uncharacterized protein</fullName>
    </submittedName>
</protein>
<dbReference type="EMBL" id="JARYMX010000002">
    <property type="protein sequence ID" value="KAJ9560043.1"/>
    <property type="molecule type" value="Genomic_DNA"/>
</dbReference>